<dbReference type="GO" id="GO:0004845">
    <property type="term" value="F:uracil phosphoribosyltransferase activity"/>
    <property type="evidence" value="ECO:0007669"/>
    <property type="project" value="UniProtKB-EC"/>
</dbReference>
<keyword evidence="12" id="KW-1185">Reference proteome</keyword>
<dbReference type="Gene3D" id="3.40.50.2020">
    <property type="match status" value="1"/>
</dbReference>
<dbReference type="FunFam" id="3.40.50.2020:FF:000023">
    <property type="entry name" value="Probable uracil phosphoribosyltransferase"/>
    <property type="match status" value="1"/>
</dbReference>
<dbReference type="GO" id="GO:0008655">
    <property type="term" value="P:pyrimidine-containing compound salvage"/>
    <property type="evidence" value="ECO:0007669"/>
    <property type="project" value="UniProtKB-ARBA"/>
</dbReference>
<evidence type="ECO:0000256" key="7">
    <source>
        <dbReference type="ARBA" id="ARBA00022679"/>
    </source>
</evidence>
<comment type="cofactor">
    <cofactor evidence="1">
        <name>Mg(2+)</name>
        <dbReference type="ChEBI" id="CHEBI:18420"/>
    </cofactor>
</comment>
<evidence type="ECO:0000256" key="9">
    <source>
        <dbReference type="ARBA" id="ARBA00023134"/>
    </source>
</evidence>
<proteinExistence type="inferred from homology"/>
<comment type="similarity">
    <text evidence="3">Belongs to the UPRTase family.</text>
</comment>
<feature type="domain" description="Phosphoribosyltransferase" evidence="10">
    <location>
        <begin position="39"/>
        <end position="248"/>
    </location>
</feature>
<dbReference type="KEGG" id="lenr:94168710"/>
<comment type="caution">
    <text evidence="11">The sequence shown here is derived from an EMBL/GenBank/DDBJ whole genome shotgun (WGS) entry which is preliminary data.</text>
</comment>
<dbReference type="CDD" id="cd06223">
    <property type="entry name" value="PRTases_typeI"/>
    <property type="match status" value="1"/>
</dbReference>
<keyword evidence="6" id="KW-0328">Glycosyltransferase</keyword>
<dbReference type="AlphaFoldDB" id="A0A836H0H9"/>
<evidence type="ECO:0000256" key="2">
    <source>
        <dbReference type="ARBA" id="ARBA00005180"/>
    </source>
</evidence>
<accession>A0A836H0H9</accession>
<evidence type="ECO:0000256" key="5">
    <source>
        <dbReference type="ARBA" id="ARBA00022533"/>
    </source>
</evidence>
<gene>
    <name evidence="11" type="ORF">CUR178_01430</name>
</gene>
<protein>
    <recommendedName>
        <fullName evidence="4">uracil phosphoribosyltransferase</fullName>
        <ecNumber evidence="4">2.4.2.9</ecNumber>
    </recommendedName>
</protein>
<dbReference type="NCBIfam" id="NF001097">
    <property type="entry name" value="PRK00129.1"/>
    <property type="match status" value="1"/>
</dbReference>
<keyword evidence="9" id="KW-0342">GTP-binding</keyword>
<keyword evidence="5" id="KW-0021">Allosteric enzyme</keyword>
<sequence length="251" mass="28086">MASERVNTSATHMRGASPAGRETTMQIVNMFPGHLHLLPQTPQLHFLFTVIRNVETQRTDFVFYSERIMRLILEEALCMISVEPFNVVTPTGAVYKGVRPDDRGIIGVSIMRAGESMERVLREMCRGVRIGKILVQRDEASADKSPDTRFSYSKIPKDIASRRVLLLDPMCATGGSAIKATEILINEYDVLEENIIFLNLISAPAGIKRYLSRFPKIQIVTAAIDDDLDENMYILPGLGDFGDRYFGTIAD</sequence>
<reference evidence="11 12" key="1">
    <citation type="submission" date="2021-02" db="EMBL/GenBank/DDBJ databases">
        <title>Leishmania (Mundinia) enrietti genome sequencing and assembly.</title>
        <authorList>
            <person name="Almutairi H."/>
            <person name="Gatherer D."/>
        </authorList>
    </citation>
    <scope>NUCLEOTIDE SEQUENCE [LARGE SCALE GENOMIC DNA]</scope>
    <source>
        <strain evidence="11">CUR178</strain>
    </source>
</reference>
<dbReference type="Proteomes" id="UP000674179">
    <property type="component" value="Chromosome 34"/>
</dbReference>
<keyword evidence="7" id="KW-0808">Transferase</keyword>
<organism evidence="11 12">
    <name type="scientific">Leishmania enriettii</name>
    <dbReference type="NCBI Taxonomy" id="5663"/>
    <lineage>
        <taxon>Eukaryota</taxon>
        <taxon>Discoba</taxon>
        <taxon>Euglenozoa</taxon>
        <taxon>Kinetoplastea</taxon>
        <taxon>Metakinetoplastina</taxon>
        <taxon>Trypanosomatida</taxon>
        <taxon>Trypanosomatidae</taxon>
        <taxon>Leishmaniinae</taxon>
        <taxon>Leishmania</taxon>
    </lineage>
</organism>
<dbReference type="RefSeq" id="XP_067689303.1">
    <property type="nucleotide sequence ID" value="XM_067833200.1"/>
</dbReference>
<dbReference type="InterPro" id="IPR000836">
    <property type="entry name" value="PRTase_dom"/>
</dbReference>
<dbReference type="InterPro" id="IPR029057">
    <property type="entry name" value="PRTase-like"/>
</dbReference>
<evidence type="ECO:0000256" key="1">
    <source>
        <dbReference type="ARBA" id="ARBA00001946"/>
    </source>
</evidence>
<dbReference type="EMBL" id="JAFHKP010000034">
    <property type="protein sequence ID" value="KAG5468596.1"/>
    <property type="molecule type" value="Genomic_DNA"/>
</dbReference>
<evidence type="ECO:0000313" key="12">
    <source>
        <dbReference type="Proteomes" id="UP000674179"/>
    </source>
</evidence>
<evidence type="ECO:0000313" key="11">
    <source>
        <dbReference type="EMBL" id="KAG5468596.1"/>
    </source>
</evidence>
<dbReference type="Pfam" id="PF14681">
    <property type="entry name" value="UPRTase"/>
    <property type="match status" value="1"/>
</dbReference>
<comment type="pathway">
    <text evidence="2">Pyrimidine metabolism; UMP biosynthesis via salvage pathway; UMP from uracil: step 1/1.</text>
</comment>
<evidence type="ECO:0000256" key="3">
    <source>
        <dbReference type="ARBA" id="ARBA00009516"/>
    </source>
</evidence>
<evidence type="ECO:0000256" key="6">
    <source>
        <dbReference type="ARBA" id="ARBA00022676"/>
    </source>
</evidence>
<dbReference type="GO" id="GO:0005525">
    <property type="term" value="F:GTP binding"/>
    <property type="evidence" value="ECO:0007669"/>
    <property type="project" value="UniProtKB-KW"/>
</dbReference>
<dbReference type="EC" id="2.4.2.9" evidence="4"/>
<keyword evidence="8" id="KW-0547">Nucleotide-binding</keyword>
<evidence type="ECO:0000256" key="8">
    <source>
        <dbReference type="ARBA" id="ARBA00022741"/>
    </source>
</evidence>
<evidence type="ECO:0000259" key="10">
    <source>
        <dbReference type="Pfam" id="PF14681"/>
    </source>
</evidence>
<dbReference type="SUPFAM" id="SSF53271">
    <property type="entry name" value="PRTase-like"/>
    <property type="match status" value="1"/>
</dbReference>
<dbReference type="OrthoDB" id="106623at2759"/>
<dbReference type="GeneID" id="94168710"/>
<evidence type="ECO:0000256" key="4">
    <source>
        <dbReference type="ARBA" id="ARBA00011894"/>
    </source>
</evidence>
<name>A0A836H0H9_LEIEN</name>